<dbReference type="EMBL" id="BMXG01000023">
    <property type="protein sequence ID" value="GHC10303.1"/>
    <property type="molecule type" value="Genomic_DNA"/>
</dbReference>
<name>A0A8J3GDZ8_9BACT</name>
<dbReference type="Proteomes" id="UP000642829">
    <property type="component" value="Unassembled WGS sequence"/>
</dbReference>
<dbReference type="AlphaFoldDB" id="A0A8J3GDZ8"/>
<proteinExistence type="inferred from homology"/>
<keyword evidence="7" id="KW-1185">Reference proteome</keyword>
<dbReference type="InterPro" id="IPR042175">
    <property type="entry name" value="Cell/Rod_MreC_2"/>
</dbReference>
<dbReference type="InterPro" id="IPR055342">
    <property type="entry name" value="MreC_beta-barrel_core"/>
</dbReference>
<evidence type="ECO:0000259" key="5">
    <source>
        <dbReference type="Pfam" id="PF04085"/>
    </source>
</evidence>
<dbReference type="InterPro" id="IPR007221">
    <property type="entry name" value="MreC"/>
</dbReference>
<evidence type="ECO:0000313" key="6">
    <source>
        <dbReference type="EMBL" id="GHC10303.1"/>
    </source>
</evidence>
<dbReference type="Gene3D" id="2.40.10.350">
    <property type="entry name" value="Rod shape-determining protein MreC, domain 2"/>
    <property type="match status" value="1"/>
</dbReference>
<dbReference type="PANTHER" id="PTHR34138:SF1">
    <property type="entry name" value="CELL SHAPE-DETERMINING PROTEIN MREC"/>
    <property type="match status" value="1"/>
</dbReference>
<reference evidence="6" key="1">
    <citation type="journal article" date="2014" name="Int. J. Syst. Evol. Microbiol.">
        <title>Complete genome sequence of Corynebacterium casei LMG S-19264T (=DSM 44701T), isolated from a smear-ripened cheese.</title>
        <authorList>
            <consortium name="US DOE Joint Genome Institute (JGI-PGF)"/>
            <person name="Walter F."/>
            <person name="Albersmeier A."/>
            <person name="Kalinowski J."/>
            <person name="Ruckert C."/>
        </authorList>
    </citation>
    <scope>NUCLEOTIDE SEQUENCE</scope>
    <source>
        <strain evidence="6">KCTC 12870</strain>
    </source>
</reference>
<accession>A0A8J3GDZ8</accession>
<evidence type="ECO:0000313" key="7">
    <source>
        <dbReference type="Proteomes" id="UP000642829"/>
    </source>
</evidence>
<evidence type="ECO:0000256" key="1">
    <source>
        <dbReference type="ARBA" id="ARBA00009369"/>
    </source>
</evidence>
<organism evidence="6 7">
    <name type="scientific">Cerasicoccus arenae</name>
    <dbReference type="NCBI Taxonomy" id="424488"/>
    <lineage>
        <taxon>Bacteria</taxon>
        <taxon>Pseudomonadati</taxon>
        <taxon>Verrucomicrobiota</taxon>
        <taxon>Opitutia</taxon>
        <taxon>Puniceicoccales</taxon>
        <taxon>Cerasicoccaceae</taxon>
        <taxon>Cerasicoccus</taxon>
    </lineage>
</organism>
<evidence type="ECO:0000256" key="3">
    <source>
        <dbReference type="ARBA" id="ARBA00022960"/>
    </source>
</evidence>
<dbReference type="Gene3D" id="2.40.10.340">
    <property type="entry name" value="Rod shape-determining protein MreC, domain 1"/>
    <property type="match status" value="1"/>
</dbReference>
<comment type="similarity">
    <text evidence="1">Belongs to the MreC family.</text>
</comment>
<dbReference type="PANTHER" id="PTHR34138">
    <property type="entry name" value="CELL SHAPE-DETERMINING PROTEIN MREC"/>
    <property type="match status" value="1"/>
</dbReference>
<dbReference type="Pfam" id="PF04085">
    <property type="entry name" value="MreC"/>
    <property type="match status" value="1"/>
</dbReference>
<evidence type="ECO:0000256" key="4">
    <source>
        <dbReference type="ARBA" id="ARBA00032089"/>
    </source>
</evidence>
<comment type="caution">
    <text evidence="6">The sequence shown here is derived from an EMBL/GenBank/DDBJ whole genome shotgun (WGS) entry which is preliminary data.</text>
</comment>
<gene>
    <name evidence="6" type="ORF">GCM10007047_29540</name>
</gene>
<dbReference type="GO" id="GO:0008360">
    <property type="term" value="P:regulation of cell shape"/>
    <property type="evidence" value="ECO:0007669"/>
    <property type="project" value="UniProtKB-KW"/>
</dbReference>
<evidence type="ECO:0000256" key="2">
    <source>
        <dbReference type="ARBA" id="ARBA00013855"/>
    </source>
</evidence>
<protein>
    <recommendedName>
        <fullName evidence="2">Cell shape-determining protein MreC</fullName>
    </recommendedName>
    <alternativeName>
        <fullName evidence="4">Cell shape protein MreC</fullName>
    </alternativeName>
</protein>
<feature type="domain" description="Rod shape-determining protein MreC beta-barrel core" evidence="5">
    <location>
        <begin position="116"/>
        <end position="268"/>
    </location>
</feature>
<dbReference type="InterPro" id="IPR042177">
    <property type="entry name" value="Cell/Rod_1"/>
</dbReference>
<keyword evidence="3" id="KW-0133">Cell shape</keyword>
<sequence length="288" mass="31788">MKSLRLLKPLIALLLFLALWELTPIAIKRFGKDAFFEFQAPLIAVQGYAKDLQTYWSLRTRSKNDLIEAGRDLSRLNATYQVAQQENLTKDAEIARLESLLNLPSRQEFRYEIARVAQRDISAWWQQLVIRKGENYDIPVGAAVIYNGGVVGRVREVFAYTATVELVSSPGFRMAANVVGEAAPVTYLGVINPPFSPPRGEALNVPPTITVTPNEPRKLVSSELGGIFPAGLTIGEITTLEPGSDGYFQRATVRLSPQLAGLREVAVVIPFGQERAVERSEMEDGDGT</sequence>
<dbReference type="RefSeq" id="WP_189516619.1">
    <property type="nucleotide sequence ID" value="NZ_BMXG01000023.1"/>
</dbReference>
<dbReference type="GO" id="GO:0005886">
    <property type="term" value="C:plasma membrane"/>
    <property type="evidence" value="ECO:0007669"/>
    <property type="project" value="TreeGrafter"/>
</dbReference>
<reference evidence="6" key="2">
    <citation type="submission" date="2020-09" db="EMBL/GenBank/DDBJ databases">
        <authorList>
            <person name="Sun Q."/>
            <person name="Kim S."/>
        </authorList>
    </citation>
    <scope>NUCLEOTIDE SEQUENCE</scope>
    <source>
        <strain evidence="6">KCTC 12870</strain>
    </source>
</reference>